<dbReference type="NCBIfam" id="TIGR02282">
    <property type="entry name" value="MltB"/>
    <property type="match status" value="1"/>
</dbReference>
<dbReference type="EMBL" id="BMYZ01000001">
    <property type="protein sequence ID" value="GGY61736.1"/>
    <property type="molecule type" value="Genomic_DNA"/>
</dbReference>
<dbReference type="InterPro" id="IPR031304">
    <property type="entry name" value="SLT_2"/>
</dbReference>
<dbReference type="Proteomes" id="UP000619761">
    <property type="component" value="Unassembled WGS sequence"/>
</dbReference>
<feature type="domain" description="Transglycosylase SLT" evidence="1">
    <location>
        <begin position="10"/>
        <end position="302"/>
    </location>
</feature>
<reference evidence="3" key="1">
    <citation type="journal article" date="2019" name="Int. J. Syst. Evol. Microbiol.">
        <title>The Global Catalogue of Microorganisms (GCM) 10K type strain sequencing project: providing services to taxonomists for standard genome sequencing and annotation.</title>
        <authorList>
            <consortium name="The Broad Institute Genomics Platform"/>
            <consortium name="The Broad Institute Genome Sequencing Center for Infectious Disease"/>
            <person name="Wu L."/>
            <person name="Ma J."/>
        </authorList>
    </citation>
    <scope>NUCLEOTIDE SEQUENCE [LARGE SCALE GENOMIC DNA]</scope>
    <source>
        <strain evidence="3">KCTC 32239</strain>
    </source>
</reference>
<name>A0ABQ3AM78_9GAMM</name>
<evidence type="ECO:0000313" key="3">
    <source>
        <dbReference type="Proteomes" id="UP000619761"/>
    </source>
</evidence>
<gene>
    <name evidence="2" type="ORF">GCM10011613_01460</name>
</gene>
<organism evidence="2 3">
    <name type="scientific">Cellvibrio zantedeschiae</name>
    <dbReference type="NCBI Taxonomy" id="1237077"/>
    <lineage>
        <taxon>Bacteria</taxon>
        <taxon>Pseudomonadati</taxon>
        <taxon>Pseudomonadota</taxon>
        <taxon>Gammaproteobacteria</taxon>
        <taxon>Cellvibrionales</taxon>
        <taxon>Cellvibrionaceae</taxon>
        <taxon>Cellvibrio</taxon>
    </lineage>
</organism>
<proteinExistence type="predicted"/>
<evidence type="ECO:0000259" key="1">
    <source>
        <dbReference type="Pfam" id="PF13406"/>
    </source>
</evidence>
<dbReference type="InterPro" id="IPR043426">
    <property type="entry name" value="MltB-like"/>
</dbReference>
<dbReference type="PANTHER" id="PTHR30163:SF9">
    <property type="entry name" value="MEMBRANE-BOUND LYTIC MUREIN TRANSGLYCOSYLASE B"/>
    <property type="match status" value="1"/>
</dbReference>
<sequence>MPCQADYTQHPEAKKFIAEMVSKNGFTRAELNSWFEKAEKKQAILDAISRPAEASKTWKEYRPIFLMPARVESGVKFWRENSAELARAEKEFGVPAEIIVAIIGVETSYGRIMGNYNVIDALSTLAFDYPPRSPFFRSELENYLLLAREQKHNPLDFKGSYAGAMGYGQFMPSSYRKWAVDFSGDGFTDIWKTPADAIGSVANYFKEHGWKTGEPVTVEAHAADNMQASTLNSIVPPSLTIDQWRAQGINPISWLPPTTRVIAFQFEGSNGAEYWFGLQNFYTITRYNRSPMYAMAVYQLSQAIKLDMGKI</sequence>
<keyword evidence="3" id="KW-1185">Reference proteome</keyword>
<dbReference type="SUPFAM" id="SSF53955">
    <property type="entry name" value="Lysozyme-like"/>
    <property type="match status" value="1"/>
</dbReference>
<dbReference type="Gene3D" id="1.10.530.10">
    <property type="match status" value="1"/>
</dbReference>
<evidence type="ECO:0000313" key="2">
    <source>
        <dbReference type="EMBL" id="GGY61736.1"/>
    </source>
</evidence>
<dbReference type="InterPro" id="IPR011757">
    <property type="entry name" value="Lytic_transglycosylase_MltB"/>
</dbReference>
<dbReference type="Gene3D" id="1.10.8.350">
    <property type="entry name" value="Bacterial muramidase"/>
    <property type="match status" value="1"/>
</dbReference>
<protein>
    <submittedName>
        <fullName evidence="2">Murein transglycosylase</fullName>
    </submittedName>
</protein>
<accession>A0ABQ3AM78</accession>
<dbReference type="Pfam" id="PF13406">
    <property type="entry name" value="SLT_2"/>
    <property type="match status" value="1"/>
</dbReference>
<dbReference type="InterPro" id="IPR023346">
    <property type="entry name" value="Lysozyme-like_dom_sf"/>
</dbReference>
<dbReference type="CDD" id="cd13399">
    <property type="entry name" value="Slt35-like"/>
    <property type="match status" value="1"/>
</dbReference>
<comment type="caution">
    <text evidence="2">The sequence shown here is derived from an EMBL/GenBank/DDBJ whole genome shotgun (WGS) entry which is preliminary data.</text>
</comment>
<dbReference type="PANTHER" id="PTHR30163">
    <property type="entry name" value="MEMBRANE-BOUND LYTIC MUREIN TRANSGLYCOSYLASE B"/>
    <property type="match status" value="1"/>
</dbReference>